<dbReference type="KEGG" id="ntp:CRH09_31045"/>
<keyword evidence="1" id="KW-0560">Oxidoreductase</keyword>
<dbReference type="GO" id="GO:0071949">
    <property type="term" value="F:FAD binding"/>
    <property type="evidence" value="ECO:0007669"/>
    <property type="project" value="InterPro"/>
</dbReference>
<dbReference type="GO" id="GO:0004497">
    <property type="term" value="F:monooxygenase activity"/>
    <property type="evidence" value="ECO:0007669"/>
    <property type="project" value="UniProtKB-KW"/>
</dbReference>
<evidence type="ECO:0000256" key="2">
    <source>
        <dbReference type="ARBA" id="ARBA00023033"/>
    </source>
</evidence>
<dbReference type="Proteomes" id="UP000221961">
    <property type="component" value="Chromosome"/>
</dbReference>
<name>A0A291RRS7_9NOCA</name>
<protein>
    <recommendedName>
        <fullName evidence="4">FAD-binding domain-containing protein</fullName>
    </recommendedName>
</protein>
<dbReference type="InterPro" id="IPR036188">
    <property type="entry name" value="FAD/NAD-bd_sf"/>
</dbReference>
<evidence type="ECO:0000256" key="3">
    <source>
        <dbReference type="SAM" id="MobiDB-lite"/>
    </source>
</evidence>
<feature type="domain" description="FAD-binding" evidence="4">
    <location>
        <begin position="2"/>
        <end position="316"/>
    </location>
</feature>
<dbReference type="PRINTS" id="PR00420">
    <property type="entry name" value="RNGMNOXGNASE"/>
</dbReference>
<dbReference type="EMBL" id="CP023778">
    <property type="protein sequence ID" value="ATL69959.1"/>
    <property type="molecule type" value="Genomic_DNA"/>
</dbReference>
<dbReference type="RefSeq" id="WP_098696963.1">
    <property type="nucleotide sequence ID" value="NZ_CP023778.1"/>
</dbReference>
<dbReference type="Gene3D" id="3.30.9.30">
    <property type="match status" value="1"/>
</dbReference>
<evidence type="ECO:0000313" key="5">
    <source>
        <dbReference type="EMBL" id="ATL69959.1"/>
    </source>
</evidence>
<dbReference type="AlphaFoldDB" id="A0A291RRS7"/>
<dbReference type="PANTHER" id="PTHR13789:SF309">
    <property type="entry name" value="PUTATIVE (AFU_ORTHOLOGUE AFUA_6G14510)-RELATED"/>
    <property type="match status" value="1"/>
</dbReference>
<organism evidence="5 6">
    <name type="scientific">Nocardia terpenica</name>
    <dbReference type="NCBI Taxonomy" id="455432"/>
    <lineage>
        <taxon>Bacteria</taxon>
        <taxon>Bacillati</taxon>
        <taxon>Actinomycetota</taxon>
        <taxon>Actinomycetes</taxon>
        <taxon>Mycobacteriales</taxon>
        <taxon>Nocardiaceae</taxon>
        <taxon>Nocardia</taxon>
    </lineage>
</organism>
<dbReference type="SUPFAM" id="SSF51905">
    <property type="entry name" value="FAD/NAD(P)-binding domain"/>
    <property type="match status" value="1"/>
</dbReference>
<dbReference type="InterPro" id="IPR002938">
    <property type="entry name" value="FAD-bd"/>
</dbReference>
<dbReference type="Gene3D" id="3.50.50.60">
    <property type="entry name" value="FAD/NAD(P)-binding domain"/>
    <property type="match status" value="1"/>
</dbReference>
<feature type="region of interest" description="Disordered" evidence="3">
    <location>
        <begin position="340"/>
        <end position="361"/>
    </location>
</feature>
<reference evidence="5 6" key="1">
    <citation type="submission" date="2017-10" db="EMBL/GenBank/DDBJ databases">
        <title>Comparative genomics between pathogenic Norcardia.</title>
        <authorList>
            <person name="Zeng L."/>
        </authorList>
    </citation>
    <scope>NUCLEOTIDE SEQUENCE [LARGE SCALE GENOMIC DNA]</scope>
    <source>
        <strain evidence="5 6">NC_YFY_NT001</strain>
    </source>
</reference>
<keyword evidence="2" id="KW-0503">Monooxygenase</keyword>
<gene>
    <name evidence="5" type="ORF">CRH09_31045</name>
</gene>
<dbReference type="InterPro" id="IPR050493">
    <property type="entry name" value="FAD-dep_Monooxygenase_BioMet"/>
</dbReference>
<dbReference type="PANTHER" id="PTHR13789">
    <property type="entry name" value="MONOOXYGENASE"/>
    <property type="match status" value="1"/>
</dbReference>
<evidence type="ECO:0000256" key="1">
    <source>
        <dbReference type="ARBA" id="ARBA00023002"/>
    </source>
</evidence>
<accession>A0A291RRS7</accession>
<evidence type="ECO:0000259" key="4">
    <source>
        <dbReference type="Pfam" id="PF01494"/>
    </source>
</evidence>
<proteinExistence type="predicted"/>
<sequence length="361" mass="38252">MVTIIGGGIAGSALAGALARRGEEDVRLYEQQADVTAGGAFLVVDGRGHAALTALGVDEDRLHDASYPLTGLRSVSSAGDRIEATPDQLRERGHRFWQRRRLMAILAEHVADSGVDTHYGAPVTDITVGGTDGCLLHHGTTTTAVTDDLIIAADGIDSVVRARLEPARTPVYAGEVMLYGMTTAPVELPTDPSTLHFYREVDSQLCTFGHIWRPDEPAAWFMRFTRPAADPTDLGVRPIGEWAETVLAGTPHNQNLARILVENTGQVYLANARNVPLTGAAEPELPVLLVGDADHAITPAAGVGARDALEDVRAVYQAHISGESPAAAMARRRAQLIDSRHTAVAQGVTSGTGGRDGGRTE</sequence>
<dbReference type="Pfam" id="PF01494">
    <property type="entry name" value="FAD_binding_3"/>
    <property type="match status" value="1"/>
</dbReference>
<dbReference type="GeneID" id="88361719"/>
<evidence type="ECO:0000313" key="6">
    <source>
        <dbReference type="Proteomes" id="UP000221961"/>
    </source>
</evidence>